<dbReference type="Gene3D" id="3.20.20.190">
    <property type="entry name" value="Phosphatidylinositol (PI) phosphodiesterase"/>
    <property type="match status" value="1"/>
</dbReference>
<reference evidence="2" key="1">
    <citation type="journal article" date="2023" name="Microbiol Resour">
        <title>Genome Sequences of Rhodoplanes serenus and Two Thermotolerant Strains, Rhodoplanes tepidamans and 'Rhodoplanes cryptolactis,' Further Refine the Genus.</title>
        <authorList>
            <person name="Rayyan A.A."/>
            <person name="Kyndt J.A."/>
        </authorList>
    </citation>
    <scope>NUCLEOTIDE SEQUENCE</scope>
    <source>
        <strain evidence="2">DSM 9987</strain>
    </source>
</reference>
<dbReference type="RefSeq" id="WP_272776102.1">
    <property type="nucleotide sequence ID" value="NZ_JAQQLI010000006.1"/>
</dbReference>
<feature type="domain" description="GP-PDE" evidence="1">
    <location>
        <begin position="9"/>
        <end position="242"/>
    </location>
</feature>
<dbReference type="PANTHER" id="PTHR46211">
    <property type="entry name" value="GLYCEROPHOSPHORYL DIESTER PHOSPHODIESTERASE"/>
    <property type="match status" value="1"/>
</dbReference>
<evidence type="ECO:0000313" key="3">
    <source>
        <dbReference type="Proteomes" id="UP001165652"/>
    </source>
</evidence>
<dbReference type="EMBL" id="JAQQLI010000006">
    <property type="protein sequence ID" value="MDC7785258.1"/>
    <property type="molecule type" value="Genomic_DNA"/>
</dbReference>
<protein>
    <submittedName>
        <fullName evidence="2">Glycerophosphodiester phosphodiesterase family protein</fullName>
    </submittedName>
</protein>
<dbReference type="PROSITE" id="PS51704">
    <property type="entry name" value="GP_PDE"/>
    <property type="match status" value="1"/>
</dbReference>
<evidence type="ECO:0000313" key="2">
    <source>
        <dbReference type="EMBL" id="MDC7785258.1"/>
    </source>
</evidence>
<sequence>MSELAWLTARPIAHRGLHDAATGVVENTATAVSAAVAAGYGIEVDLQRSRDGEAMVHHDDALGRLIEGRETLRSLDAATLKARPFLATADRMLTLGELVDLVGGRAPLLIELKSRFDGDDTLARRTAAVLAGTTGPIALMSFDPALMIAVKALAPGLVRGLVGERRFAGPGPLGRRIGMVVDTLRADPAFLAWRLHDLGTWPPRIAKTLGRPLLSWTIRSEAERQEALRRGADQVIFEGFRA</sequence>
<dbReference type="Pfam" id="PF03009">
    <property type="entry name" value="GDPD"/>
    <property type="match status" value="1"/>
</dbReference>
<dbReference type="SUPFAM" id="SSF51695">
    <property type="entry name" value="PLC-like phosphodiesterases"/>
    <property type="match status" value="1"/>
</dbReference>
<evidence type="ECO:0000259" key="1">
    <source>
        <dbReference type="PROSITE" id="PS51704"/>
    </source>
</evidence>
<accession>A0ABT5J6N4</accession>
<dbReference type="InterPro" id="IPR017946">
    <property type="entry name" value="PLC-like_Pdiesterase_TIM-brl"/>
</dbReference>
<proteinExistence type="predicted"/>
<dbReference type="InterPro" id="IPR030395">
    <property type="entry name" value="GP_PDE_dom"/>
</dbReference>
<organism evidence="2 3">
    <name type="scientific">Rhodoplanes tepidamans</name>
    <name type="common">Rhodoplanes cryptolactis</name>
    <dbReference type="NCBI Taxonomy" id="200616"/>
    <lineage>
        <taxon>Bacteria</taxon>
        <taxon>Pseudomonadati</taxon>
        <taxon>Pseudomonadota</taxon>
        <taxon>Alphaproteobacteria</taxon>
        <taxon>Hyphomicrobiales</taxon>
        <taxon>Nitrobacteraceae</taxon>
        <taxon>Rhodoplanes</taxon>
    </lineage>
</organism>
<keyword evidence="3" id="KW-1185">Reference proteome</keyword>
<gene>
    <name evidence="2" type="ORF">PQJ73_06150</name>
</gene>
<comment type="caution">
    <text evidence="2">The sequence shown here is derived from an EMBL/GenBank/DDBJ whole genome shotgun (WGS) entry which is preliminary data.</text>
</comment>
<dbReference type="Proteomes" id="UP001165652">
    <property type="component" value="Unassembled WGS sequence"/>
</dbReference>
<dbReference type="PANTHER" id="PTHR46211:SF1">
    <property type="entry name" value="GLYCEROPHOSPHODIESTER PHOSPHODIESTERASE, CYTOPLASMIC"/>
    <property type="match status" value="1"/>
</dbReference>
<name>A0ABT5J6N4_RHOTP</name>
<reference evidence="2" key="2">
    <citation type="submission" date="2023-02" db="EMBL/GenBank/DDBJ databases">
        <authorList>
            <person name="Rayyan A."/>
            <person name="Meyer T."/>
            <person name="Kyndt J.A."/>
        </authorList>
    </citation>
    <scope>NUCLEOTIDE SEQUENCE</scope>
    <source>
        <strain evidence="2">DSM 9987</strain>
    </source>
</reference>